<reference evidence="1" key="1">
    <citation type="journal article" date="2014" name="Front. Microbiol.">
        <title>High frequency of phylogenetically diverse reductive dehalogenase-homologous genes in deep subseafloor sedimentary metagenomes.</title>
        <authorList>
            <person name="Kawai M."/>
            <person name="Futagami T."/>
            <person name="Toyoda A."/>
            <person name="Takaki Y."/>
            <person name="Nishi S."/>
            <person name="Hori S."/>
            <person name="Arai W."/>
            <person name="Tsubouchi T."/>
            <person name="Morono Y."/>
            <person name="Uchiyama I."/>
            <person name="Ito T."/>
            <person name="Fujiyama A."/>
            <person name="Inagaki F."/>
            <person name="Takami H."/>
        </authorList>
    </citation>
    <scope>NUCLEOTIDE SEQUENCE</scope>
    <source>
        <strain evidence="1">Expedition CK06-06</strain>
    </source>
</reference>
<proteinExistence type="predicted"/>
<protein>
    <submittedName>
        <fullName evidence="1">Uncharacterized protein</fullName>
    </submittedName>
</protein>
<name>X0YS36_9ZZZZ</name>
<gene>
    <name evidence="1" type="ORF">S01H1_75719</name>
</gene>
<sequence>SKKLLNHFLKFTRFSRWNSTISLLIFAYINNYKVIEIDIGELRHTMKLDSELVDQSESVIRLILAWAEYYSRTSIISNLTLPSPRRVSKLLPFIKQIKKGGCEK</sequence>
<comment type="caution">
    <text evidence="1">The sequence shown here is derived from an EMBL/GenBank/DDBJ whole genome shotgun (WGS) entry which is preliminary data.</text>
</comment>
<evidence type="ECO:0000313" key="1">
    <source>
        <dbReference type="EMBL" id="GAG51213.1"/>
    </source>
</evidence>
<dbReference type="AlphaFoldDB" id="X0YS36"/>
<feature type="non-terminal residue" evidence="1">
    <location>
        <position position="1"/>
    </location>
</feature>
<organism evidence="1">
    <name type="scientific">marine sediment metagenome</name>
    <dbReference type="NCBI Taxonomy" id="412755"/>
    <lineage>
        <taxon>unclassified sequences</taxon>
        <taxon>metagenomes</taxon>
        <taxon>ecological metagenomes</taxon>
    </lineage>
</organism>
<dbReference type="EMBL" id="BARS01050761">
    <property type="protein sequence ID" value="GAG51213.1"/>
    <property type="molecule type" value="Genomic_DNA"/>
</dbReference>
<accession>X0YS36</accession>